<dbReference type="AlphaFoldDB" id="A0A2U8FSY2"/>
<accession>A0A2U8FSY2</accession>
<evidence type="ECO:0000313" key="4">
    <source>
        <dbReference type="Proteomes" id="UP000244892"/>
    </source>
</evidence>
<dbReference type="InterPro" id="IPR013424">
    <property type="entry name" value="Ice-binding_C"/>
</dbReference>
<reference evidence="3 4" key="1">
    <citation type="submission" date="2018-05" db="EMBL/GenBank/DDBJ databases">
        <title>complete genome sequence of Aquabacterium olei NBRC 110486.</title>
        <authorList>
            <person name="Tang B."/>
            <person name="Chang J."/>
            <person name="Zhang L."/>
            <person name="Yang H."/>
        </authorList>
    </citation>
    <scope>NUCLEOTIDE SEQUENCE [LARGE SCALE GENOMIC DNA]</scope>
    <source>
        <strain evidence="3 4">NBRC 110486</strain>
    </source>
</reference>
<keyword evidence="4" id="KW-1185">Reference proteome</keyword>
<keyword evidence="1" id="KW-0732">Signal</keyword>
<feature type="chain" id="PRO_5015852629" description="Ice-binding protein C-terminal domain-containing protein" evidence="1">
    <location>
        <begin position="21"/>
        <end position="191"/>
    </location>
</feature>
<dbReference type="NCBIfam" id="TIGR02595">
    <property type="entry name" value="PEP_CTERM"/>
    <property type="match status" value="1"/>
</dbReference>
<protein>
    <recommendedName>
        <fullName evidence="2">Ice-binding protein C-terminal domain-containing protein</fullName>
    </recommendedName>
</protein>
<dbReference type="OrthoDB" id="8756593at2"/>
<dbReference type="EMBL" id="CP029210">
    <property type="protein sequence ID" value="AWI53918.1"/>
    <property type="molecule type" value="Genomic_DNA"/>
</dbReference>
<dbReference type="KEGG" id="aon:DEH84_11140"/>
<evidence type="ECO:0000259" key="2">
    <source>
        <dbReference type="Pfam" id="PF07589"/>
    </source>
</evidence>
<organism evidence="3 4">
    <name type="scientific">Aquabacterium olei</name>
    <dbReference type="NCBI Taxonomy" id="1296669"/>
    <lineage>
        <taxon>Bacteria</taxon>
        <taxon>Pseudomonadati</taxon>
        <taxon>Pseudomonadota</taxon>
        <taxon>Betaproteobacteria</taxon>
        <taxon>Burkholderiales</taxon>
        <taxon>Aquabacterium</taxon>
    </lineage>
</organism>
<gene>
    <name evidence="3" type="ORF">DEH84_11140</name>
</gene>
<dbReference type="Pfam" id="PF07589">
    <property type="entry name" value="PEP-CTERM"/>
    <property type="match status" value="1"/>
</dbReference>
<sequence>MIKHAFLSAALLSATLSAHAVTMTGMSLQGNALAGFYSPDGELSLDLNLANQRPATLVFTVEATDPAELKFDAVLANLSGFNWSLVTLTLDKGVSFGSVGTVQTTFAPGSVLSRAGGIAQITLAQPGEGYGLEIGDVFGNAGTADWTLQLNGLKVGQQFSLTVSAVPEPESVALMLAGLGVIGAVRALRRA</sequence>
<dbReference type="RefSeq" id="WP_109036915.1">
    <property type="nucleotide sequence ID" value="NZ_CP029210.1"/>
</dbReference>
<feature type="domain" description="Ice-binding protein C-terminal" evidence="2">
    <location>
        <begin position="165"/>
        <end position="190"/>
    </location>
</feature>
<feature type="signal peptide" evidence="1">
    <location>
        <begin position="1"/>
        <end position="20"/>
    </location>
</feature>
<proteinExistence type="predicted"/>
<evidence type="ECO:0000313" key="3">
    <source>
        <dbReference type="EMBL" id="AWI53918.1"/>
    </source>
</evidence>
<evidence type="ECO:0000256" key="1">
    <source>
        <dbReference type="SAM" id="SignalP"/>
    </source>
</evidence>
<dbReference type="Proteomes" id="UP000244892">
    <property type="component" value="Chromosome"/>
</dbReference>
<name>A0A2U8FSY2_9BURK</name>